<evidence type="ECO:0000313" key="2">
    <source>
        <dbReference type="Proteomes" id="UP001239626"/>
    </source>
</evidence>
<protein>
    <submittedName>
        <fullName evidence="1">Uncharacterized protein</fullName>
    </submittedName>
</protein>
<accession>A0ABU0EEZ6</accession>
<gene>
    <name evidence="1" type="ORF">J2X26_002159</name>
</gene>
<keyword evidence="2" id="KW-1185">Reference proteome</keyword>
<name>A0ABU0EEZ6_9CELL</name>
<comment type="caution">
    <text evidence="1">The sequence shown here is derived from an EMBL/GenBank/DDBJ whole genome shotgun (WGS) entry which is preliminary data.</text>
</comment>
<reference evidence="1 2" key="1">
    <citation type="submission" date="2023-07" db="EMBL/GenBank/DDBJ databases">
        <title>Sorghum-associated microbial communities from plants grown in Nebraska, USA.</title>
        <authorList>
            <person name="Schachtman D."/>
        </authorList>
    </citation>
    <scope>NUCLEOTIDE SEQUENCE [LARGE SCALE GENOMIC DNA]</scope>
    <source>
        <strain evidence="1 2">BE332</strain>
    </source>
</reference>
<dbReference type="EMBL" id="JAUSVB010000002">
    <property type="protein sequence ID" value="MDQ0373848.1"/>
    <property type="molecule type" value="Genomic_DNA"/>
</dbReference>
<proteinExistence type="predicted"/>
<organism evidence="1 2">
    <name type="scientific">Cellulomonas humilata</name>
    <dbReference type="NCBI Taxonomy" id="144055"/>
    <lineage>
        <taxon>Bacteria</taxon>
        <taxon>Bacillati</taxon>
        <taxon>Actinomycetota</taxon>
        <taxon>Actinomycetes</taxon>
        <taxon>Micrococcales</taxon>
        <taxon>Cellulomonadaceae</taxon>
        <taxon>Cellulomonas</taxon>
    </lineage>
</organism>
<sequence length="52" mass="6109">MNPELFLVDYHSRERELAVEAEHRLACATRPQSTRPMPRKRLLRRLLAAATH</sequence>
<dbReference type="RefSeq" id="WP_307492124.1">
    <property type="nucleotide sequence ID" value="NZ_JAUSVB010000002.1"/>
</dbReference>
<dbReference type="Proteomes" id="UP001239626">
    <property type="component" value="Unassembled WGS sequence"/>
</dbReference>
<evidence type="ECO:0000313" key="1">
    <source>
        <dbReference type="EMBL" id="MDQ0373848.1"/>
    </source>
</evidence>